<feature type="non-terminal residue" evidence="1">
    <location>
        <position position="49"/>
    </location>
</feature>
<name>X1PLD0_9ZZZZ</name>
<accession>X1PLD0</accession>
<gene>
    <name evidence="1" type="ORF">S06H3_25187</name>
</gene>
<reference evidence="1" key="1">
    <citation type="journal article" date="2014" name="Front. Microbiol.">
        <title>High frequency of phylogenetically diverse reductive dehalogenase-homologous genes in deep subseafloor sedimentary metagenomes.</title>
        <authorList>
            <person name="Kawai M."/>
            <person name="Futagami T."/>
            <person name="Toyoda A."/>
            <person name="Takaki Y."/>
            <person name="Nishi S."/>
            <person name="Hori S."/>
            <person name="Arai W."/>
            <person name="Tsubouchi T."/>
            <person name="Morono Y."/>
            <person name="Uchiyama I."/>
            <person name="Ito T."/>
            <person name="Fujiyama A."/>
            <person name="Inagaki F."/>
            <person name="Takami H."/>
        </authorList>
    </citation>
    <scope>NUCLEOTIDE SEQUENCE</scope>
    <source>
        <strain evidence="1">Expedition CK06-06</strain>
    </source>
</reference>
<proteinExistence type="predicted"/>
<protein>
    <submittedName>
        <fullName evidence="1">Uncharacterized protein</fullName>
    </submittedName>
</protein>
<comment type="caution">
    <text evidence="1">The sequence shown here is derived from an EMBL/GenBank/DDBJ whole genome shotgun (WGS) entry which is preliminary data.</text>
</comment>
<feature type="non-terminal residue" evidence="1">
    <location>
        <position position="1"/>
    </location>
</feature>
<dbReference type="EMBL" id="BARV01014416">
    <property type="protein sequence ID" value="GAI31674.1"/>
    <property type="molecule type" value="Genomic_DNA"/>
</dbReference>
<dbReference type="AlphaFoldDB" id="X1PLD0"/>
<organism evidence="1">
    <name type="scientific">marine sediment metagenome</name>
    <dbReference type="NCBI Taxonomy" id="412755"/>
    <lineage>
        <taxon>unclassified sequences</taxon>
        <taxon>metagenomes</taxon>
        <taxon>ecological metagenomes</taxon>
    </lineage>
</organism>
<evidence type="ECO:0000313" key="1">
    <source>
        <dbReference type="EMBL" id="GAI31674.1"/>
    </source>
</evidence>
<sequence>LGNSVIYQSGSNIGIGTTSPGQKLDVAGTIKMLGLQLPTGAQENYVLTS</sequence>